<evidence type="ECO:0000256" key="6">
    <source>
        <dbReference type="ARBA" id="ARBA00023012"/>
    </source>
</evidence>
<evidence type="ECO:0000313" key="10">
    <source>
        <dbReference type="EMBL" id="RUL60399.1"/>
    </source>
</evidence>
<dbReference type="CDD" id="cd00082">
    <property type="entry name" value="HisKA"/>
    <property type="match status" value="1"/>
</dbReference>
<dbReference type="PANTHER" id="PTHR45453:SF1">
    <property type="entry name" value="PHOSPHATE REGULON SENSOR PROTEIN PHOR"/>
    <property type="match status" value="1"/>
</dbReference>
<evidence type="ECO:0000256" key="8">
    <source>
        <dbReference type="SAM" id="Phobius"/>
    </source>
</evidence>
<dbReference type="EC" id="2.7.13.3" evidence="2"/>
<dbReference type="CDD" id="cd00075">
    <property type="entry name" value="HATPase"/>
    <property type="match status" value="1"/>
</dbReference>
<keyword evidence="5 10" id="KW-0418">Kinase</keyword>
<keyword evidence="8" id="KW-0472">Membrane</keyword>
<dbReference type="AlphaFoldDB" id="A0A3S0QV41"/>
<proteinExistence type="predicted"/>
<dbReference type="Gene3D" id="3.30.565.10">
    <property type="entry name" value="Histidine kinase-like ATPase, C-terminal domain"/>
    <property type="match status" value="1"/>
</dbReference>
<accession>A0A3S0QV41</accession>
<evidence type="ECO:0000259" key="9">
    <source>
        <dbReference type="PROSITE" id="PS50109"/>
    </source>
</evidence>
<dbReference type="GO" id="GO:0004721">
    <property type="term" value="F:phosphoprotein phosphatase activity"/>
    <property type="evidence" value="ECO:0007669"/>
    <property type="project" value="TreeGrafter"/>
</dbReference>
<dbReference type="Proteomes" id="UP000278983">
    <property type="component" value="Unassembled WGS sequence"/>
</dbReference>
<evidence type="ECO:0000256" key="4">
    <source>
        <dbReference type="ARBA" id="ARBA00022679"/>
    </source>
</evidence>
<dbReference type="SUPFAM" id="SSF47384">
    <property type="entry name" value="Homodimeric domain of signal transducing histidine kinase"/>
    <property type="match status" value="1"/>
</dbReference>
<keyword evidence="3" id="KW-0597">Phosphoprotein</keyword>
<feature type="coiled-coil region" evidence="7">
    <location>
        <begin position="31"/>
        <end position="58"/>
    </location>
</feature>
<keyword evidence="11" id="KW-1185">Reference proteome</keyword>
<dbReference type="OrthoDB" id="9813151at2"/>
<dbReference type="InterPro" id="IPR004358">
    <property type="entry name" value="Sig_transdc_His_kin-like_C"/>
</dbReference>
<feature type="transmembrane region" description="Helical" evidence="8">
    <location>
        <begin position="6"/>
        <end position="29"/>
    </location>
</feature>
<evidence type="ECO:0000256" key="1">
    <source>
        <dbReference type="ARBA" id="ARBA00000085"/>
    </source>
</evidence>
<dbReference type="InterPro" id="IPR003594">
    <property type="entry name" value="HATPase_dom"/>
</dbReference>
<feature type="transmembrane region" description="Helical" evidence="8">
    <location>
        <begin position="170"/>
        <end position="191"/>
    </location>
</feature>
<dbReference type="InterPro" id="IPR050351">
    <property type="entry name" value="BphY/WalK/GraS-like"/>
</dbReference>
<dbReference type="GO" id="GO:0016036">
    <property type="term" value="P:cellular response to phosphate starvation"/>
    <property type="evidence" value="ECO:0007669"/>
    <property type="project" value="TreeGrafter"/>
</dbReference>
<dbReference type="InterPro" id="IPR005467">
    <property type="entry name" value="His_kinase_dom"/>
</dbReference>
<dbReference type="PANTHER" id="PTHR45453">
    <property type="entry name" value="PHOSPHATE REGULON SENSOR PROTEIN PHOR"/>
    <property type="match status" value="1"/>
</dbReference>
<keyword evidence="4" id="KW-0808">Transferase</keyword>
<dbReference type="GO" id="GO:0005886">
    <property type="term" value="C:plasma membrane"/>
    <property type="evidence" value="ECO:0007669"/>
    <property type="project" value="TreeGrafter"/>
</dbReference>
<keyword evidence="7" id="KW-0175">Coiled coil</keyword>
<protein>
    <recommendedName>
        <fullName evidence="2">histidine kinase</fullName>
        <ecNumber evidence="2">2.7.13.3</ecNumber>
    </recommendedName>
</protein>
<evidence type="ECO:0000256" key="5">
    <source>
        <dbReference type="ARBA" id="ARBA00022777"/>
    </source>
</evidence>
<evidence type="ECO:0000256" key="7">
    <source>
        <dbReference type="SAM" id="Coils"/>
    </source>
</evidence>
<dbReference type="PRINTS" id="PR00344">
    <property type="entry name" value="BCTRLSENSOR"/>
</dbReference>
<dbReference type="InterPro" id="IPR036097">
    <property type="entry name" value="HisK_dim/P_sf"/>
</dbReference>
<reference evidence="10 11" key="1">
    <citation type="submission" date="2018-12" db="EMBL/GenBank/DDBJ databases">
        <title>Genome sequencing of Prevotella sp. KCOM 3155 (= JS262).</title>
        <authorList>
            <person name="Kook J.-K."/>
            <person name="Park S.-N."/>
            <person name="Lim Y.K."/>
        </authorList>
    </citation>
    <scope>NUCLEOTIDE SEQUENCE [LARGE SCALE GENOMIC DNA]</scope>
    <source>
        <strain evidence="10 11">KCOM 3155</strain>
    </source>
</reference>
<evidence type="ECO:0000256" key="3">
    <source>
        <dbReference type="ARBA" id="ARBA00022553"/>
    </source>
</evidence>
<dbReference type="Pfam" id="PF02518">
    <property type="entry name" value="HATPase_c"/>
    <property type="match status" value="1"/>
</dbReference>
<keyword evidence="8" id="KW-0812">Transmembrane</keyword>
<dbReference type="PROSITE" id="PS50109">
    <property type="entry name" value="HIS_KIN"/>
    <property type="match status" value="1"/>
</dbReference>
<evidence type="ECO:0000313" key="11">
    <source>
        <dbReference type="Proteomes" id="UP000278983"/>
    </source>
</evidence>
<dbReference type="InterPro" id="IPR036890">
    <property type="entry name" value="HATPase_C_sf"/>
</dbReference>
<keyword evidence="8" id="KW-1133">Transmembrane helix</keyword>
<name>A0A3S0QV41_9BACT</name>
<dbReference type="InterPro" id="IPR003661">
    <property type="entry name" value="HisK_dim/P_dom"/>
</dbReference>
<sequence>MRKRSIGGRVFILILSLFVFVIFSFVFLYKSNDNKNRIENINQRLQDYNDRMYEMLQLQRQNGGIADIGTITEYIKKHPQENMRVTLIHENGTVIFDSQRKKTEAIKNHANRIEFRKALKDGRGYDISRPSATVKGNFFYSATHYPADSLVIRTALPFDEDLGKDLSTDIIFMSISIIALIIVSVSLYRFINRVSNNVTQLRIFASKTNKNMTLNIEDLAKFSDDELGEISEHIVKLYIRLQKTKNEQNILKRQLTQNIAHELKTPIASIEGYLETILSSPDIDEETRTRFIKRCYDQSIRLGHLVNDISALNQMDDGMANIQFTKIDIAQQIRKIVNEVALELENRKMTFDLHIPPTMHINGNPSLIYSIFRNLTDNAIAYAGEGTTITLSATVHADNEAYLFRFSDNGAGVPQHHLDRLFERFYRVDKGRSRKMGGTGLGLSIVKNAVLAHGGSIKVENNHSGGLCLTFTLRKNL</sequence>
<dbReference type="Pfam" id="PF00512">
    <property type="entry name" value="HisKA"/>
    <property type="match status" value="1"/>
</dbReference>
<dbReference type="GO" id="GO:0000155">
    <property type="term" value="F:phosphorelay sensor kinase activity"/>
    <property type="evidence" value="ECO:0007669"/>
    <property type="project" value="InterPro"/>
</dbReference>
<dbReference type="Gene3D" id="1.10.287.130">
    <property type="match status" value="1"/>
</dbReference>
<dbReference type="SMART" id="SM00388">
    <property type="entry name" value="HisKA"/>
    <property type="match status" value="1"/>
</dbReference>
<organism evidence="10 11">
    <name type="scientific">Prevotella koreensis</name>
    <dbReference type="NCBI Taxonomy" id="2490854"/>
    <lineage>
        <taxon>Bacteria</taxon>
        <taxon>Pseudomonadati</taxon>
        <taxon>Bacteroidota</taxon>
        <taxon>Bacteroidia</taxon>
        <taxon>Bacteroidales</taxon>
        <taxon>Prevotellaceae</taxon>
        <taxon>Prevotella</taxon>
    </lineage>
</organism>
<dbReference type="FunFam" id="3.30.565.10:FF:000006">
    <property type="entry name" value="Sensor histidine kinase WalK"/>
    <property type="match status" value="1"/>
</dbReference>
<dbReference type="SMART" id="SM00387">
    <property type="entry name" value="HATPase_c"/>
    <property type="match status" value="1"/>
</dbReference>
<keyword evidence="6" id="KW-0902">Two-component regulatory system</keyword>
<gene>
    <name evidence="10" type="ORF">EHV08_10085</name>
</gene>
<comment type="catalytic activity">
    <reaction evidence="1">
        <text>ATP + protein L-histidine = ADP + protein N-phospho-L-histidine.</text>
        <dbReference type="EC" id="2.7.13.3"/>
    </reaction>
</comment>
<dbReference type="SUPFAM" id="SSF55874">
    <property type="entry name" value="ATPase domain of HSP90 chaperone/DNA topoisomerase II/histidine kinase"/>
    <property type="match status" value="1"/>
</dbReference>
<comment type="caution">
    <text evidence="10">The sequence shown here is derived from an EMBL/GenBank/DDBJ whole genome shotgun (WGS) entry which is preliminary data.</text>
</comment>
<evidence type="ECO:0000256" key="2">
    <source>
        <dbReference type="ARBA" id="ARBA00012438"/>
    </source>
</evidence>
<feature type="domain" description="Histidine kinase" evidence="9">
    <location>
        <begin position="258"/>
        <end position="477"/>
    </location>
</feature>
<dbReference type="EMBL" id="RYYU01000001">
    <property type="protein sequence ID" value="RUL60399.1"/>
    <property type="molecule type" value="Genomic_DNA"/>
</dbReference>